<dbReference type="InterPro" id="IPR036396">
    <property type="entry name" value="Cyt_P450_sf"/>
</dbReference>
<dbReference type="InterPro" id="IPR002401">
    <property type="entry name" value="Cyt_P450_E_grp-I"/>
</dbReference>
<keyword evidence="4" id="KW-0479">Metal-binding</keyword>
<dbReference type="SUPFAM" id="SSF48264">
    <property type="entry name" value="Cytochrome P450"/>
    <property type="match status" value="1"/>
</dbReference>
<evidence type="ECO:0000313" key="6">
    <source>
        <dbReference type="EMBL" id="KAL1853921.1"/>
    </source>
</evidence>
<dbReference type="EMBL" id="JAWRVE010000145">
    <property type="protein sequence ID" value="KAL1853921.1"/>
    <property type="molecule type" value="Genomic_DNA"/>
</dbReference>
<comment type="caution">
    <text evidence="6">The sequence shown here is derived from an EMBL/GenBank/DDBJ whole genome shotgun (WGS) entry which is preliminary data.</text>
</comment>
<evidence type="ECO:0000256" key="3">
    <source>
        <dbReference type="ARBA" id="ARBA00022617"/>
    </source>
</evidence>
<comment type="similarity">
    <text evidence="2">Belongs to the cytochrome P450 family.</text>
</comment>
<dbReference type="PANTHER" id="PTHR24305">
    <property type="entry name" value="CYTOCHROME P450"/>
    <property type="match status" value="1"/>
</dbReference>
<evidence type="ECO:0000313" key="7">
    <source>
        <dbReference type="Proteomes" id="UP001583177"/>
    </source>
</evidence>
<dbReference type="PANTHER" id="PTHR24305:SF210">
    <property type="entry name" value="CYTOCHROME P450 MONOOXYGENASE ASQL-RELATED"/>
    <property type="match status" value="1"/>
</dbReference>
<proteinExistence type="inferred from homology"/>
<organism evidence="6 7">
    <name type="scientific">Diaporthe australafricana</name>
    <dbReference type="NCBI Taxonomy" id="127596"/>
    <lineage>
        <taxon>Eukaryota</taxon>
        <taxon>Fungi</taxon>
        <taxon>Dikarya</taxon>
        <taxon>Ascomycota</taxon>
        <taxon>Pezizomycotina</taxon>
        <taxon>Sordariomycetes</taxon>
        <taxon>Sordariomycetidae</taxon>
        <taxon>Diaporthales</taxon>
        <taxon>Diaporthaceae</taxon>
        <taxon>Diaporthe</taxon>
    </lineage>
</organism>
<evidence type="ECO:0000256" key="2">
    <source>
        <dbReference type="ARBA" id="ARBA00010617"/>
    </source>
</evidence>
<evidence type="ECO:0000256" key="4">
    <source>
        <dbReference type="ARBA" id="ARBA00022723"/>
    </source>
</evidence>
<dbReference type="Proteomes" id="UP001583177">
    <property type="component" value="Unassembled WGS sequence"/>
</dbReference>
<dbReference type="Pfam" id="PF00067">
    <property type="entry name" value="p450"/>
    <property type="match status" value="1"/>
</dbReference>
<gene>
    <name evidence="6" type="ORF">Daus18300_011663</name>
</gene>
<comment type="cofactor">
    <cofactor evidence="1">
        <name>heme</name>
        <dbReference type="ChEBI" id="CHEBI:30413"/>
    </cofactor>
</comment>
<keyword evidence="5" id="KW-0408">Iron</keyword>
<protein>
    <recommendedName>
        <fullName evidence="8">Cytochrome P450</fullName>
    </recommendedName>
</protein>
<dbReference type="PRINTS" id="PR00463">
    <property type="entry name" value="EP450I"/>
</dbReference>
<sequence>MLARYNELTREKTLKRVKMAEEIYRPDFFQQILSKGGDQVHFEELVQQTSSLIIAGSETTATFLASVTFHLLKNRPYLDELTHEVRSAFQTAGEINGDRCSELKYLNAVIEEGLRIWPPLSFGQLRESPGAVVSGVYLPPGTVCSVDMWSVHHNPKYWKDPDSFRPERWLGEGFGDDKGAFNPFILGPRACLGINLAYLEMRVILALLVFTYDWEMANPDLDFWKDARATLFWVKPAVMVRFHPRKE</sequence>
<evidence type="ECO:0000256" key="1">
    <source>
        <dbReference type="ARBA" id="ARBA00001971"/>
    </source>
</evidence>
<accession>A0ABR3W618</accession>
<keyword evidence="3" id="KW-0349">Heme</keyword>
<reference evidence="6 7" key="1">
    <citation type="journal article" date="2024" name="IMA Fungus">
        <title>IMA Genome - F19 : A genome assembly and annotation guide to empower mycologists, including annotated draft genome sequences of Ceratocystis pirilliformis, Diaporthe australafricana, Fusarium ophioides, Paecilomyces lecythidis, and Sporothrix stenoceras.</title>
        <authorList>
            <person name="Aylward J."/>
            <person name="Wilson A.M."/>
            <person name="Visagie C.M."/>
            <person name="Spraker J."/>
            <person name="Barnes I."/>
            <person name="Buitendag C."/>
            <person name="Ceriani C."/>
            <person name="Del Mar Angel L."/>
            <person name="du Plessis D."/>
            <person name="Fuchs T."/>
            <person name="Gasser K."/>
            <person name="Kramer D."/>
            <person name="Li W."/>
            <person name="Munsamy K."/>
            <person name="Piso A."/>
            <person name="Price J.L."/>
            <person name="Sonnekus B."/>
            <person name="Thomas C."/>
            <person name="van der Nest A."/>
            <person name="van Dijk A."/>
            <person name="van Heerden A."/>
            <person name="van Vuuren N."/>
            <person name="Yilmaz N."/>
            <person name="Duong T.A."/>
            <person name="van der Merwe N.A."/>
            <person name="Wingfield M.J."/>
            <person name="Wingfield B.D."/>
        </authorList>
    </citation>
    <scope>NUCLEOTIDE SEQUENCE [LARGE SCALE GENOMIC DNA]</scope>
    <source>
        <strain evidence="6 7">CMW 18300</strain>
    </source>
</reference>
<evidence type="ECO:0000256" key="5">
    <source>
        <dbReference type="ARBA" id="ARBA00023004"/>
    </source>
</evidence>
<keyword evidence="7" id="KW-1185">Reference proteome</keyword>
<dbReference type="PRINTS" id="PR00385">
    <property type="entry name" value="P450"/>
</dbReference>
<evidence type="ECO:0008006" key="8">
    <source>
        <dbReference type="Google" id="ProtNLM"/>
    </source>
</evidence>
<dbReference type="Gene3D" id="1.10.630.10">
    <property type="entry name" value="Cytochrome P450"/>
    <property type="match status" value="1"/>
</dbReference>
<dbReference type="InterPro" id="IPR050121">
    <property type="entry name" value="Cytochrome_P450_monoxygenase"/>
</dbReference>
<name>A0ABR3W618_9PEZI</name>
<dbReference type="InterPro" id="IPR001128">
    <property type="entry name" value="Cyt_P450"/>
</dbReference>